<evidence type="ECO:0000256" key="1">
    <source>
        <dbReference type="SAM" id="Phobius"/>
    </source>
</evidence>
<dbReference type="AlphaFoldDB" id="A0A914E7L0"/>
<accession>A0A914E7L0</accession>
<evidence type="ECO:0000313" key="3">
    <source>
        <dbReference type="WBParaSite" id="ACRNAN_scaffold5886.g16909.t1"/>
    </source>
</evidence>
<proteinExistence type="predicted"/>
<protein>
    <submittedName>
        <fullName evidence="3">Uncharacterized protein</fullName>
    </submittedName>
</protein>
<feature type="transmembrane region" description="Helical" evidence="1">
    <location>
        <begin position="124"/>
        <end position="143"/>
    </location>
</feature>
<keyword evidence="2" id="KW-1185">Reference proteome</keyword>
<keyword evidence="1" id="KW-0812">Transmembrane</keyword>
<sequence>MNGINKIDNLTYVTLLYVGDSVNNIMIVSRIPEYHTANCTSEENLLYVSLGYYYKEITASDDGSCVLSLLIPFSFDKNANYFMKIDSPKYDAVEKGYIVAGYDQKYTLFDFNNDTVHTLSNLRILGIIVSFIIPPGATLAGFYSTSKKVVLF</sequence>
<evidence type="ECO:0000313" key="2">
    <source>
        <dbReference type="Proteomes" id="UP000887540"/>
    </source>
</evidence>
<organism evidence="2 3">
    <name type="scientific">Acrobeloides nanus</name>
    <dbReference type="NCBI Taxonomy" id="290746"/>
    <lineage>
        <taxon>Eukaryota</taxon>
        <taxon>Metazoa</taxon>
        <taxon>Ecdysozoa</taxon>
        <taxon>Nematoda</taxon>
        <taxon>Chromadorea</taxon>
        <taxon>Rhabditida</taxon>
        <taxon>Tylenchina</taxon>
        <taxon>Cephalobomorpha</taxon>
        <taxon>Cephaloboidea</taxon>
        <taxon>Cephalobidae</taxon>
        <taxon>Acrobeloides</taxon>
    </lineage>
</organism>
<name>A0A914E7L0_9BILA</name>
<keyword evidence="1" id="KW-1133">Transmembrane helix</keyword>
<dbReference type="Proteomes" id="UP000887540">
    <property type="component" value="Unplaced"/>
</dbReference>
<dbReference type="WBParaSite" id="ACRNAN_scaffold5886.g16909.t1">
    <property type="protein sequence ID" value="ACRNAN_scaffold5886.g16909.t1"/>
    <property type="gene ID" value="ACRNAN_scaffold5886.g16909"/>
</dbReference>
<keyword evidence="1" id="KW-0472">Membrane</keyword>
<reference evidence="3" key="1">
    <citation type="submission" date="2022-11" db="UniProtKB">
        <authorList>
            <consortium name="WormBaseParasite"/>
        </authorList>
    </citation>
    <scope>IDENTIFICATION</scope>
</reference>